<dbReference type="InterPro" id="IPR016024">
    <property type="entry name" value="ARM-type_fold"/>
</dbReference>
<dbReference type="Pfam" id="PF22646">
    <property type="entry name" value="PPP2R1A-like_HEAT"/>
    <property type="match status" value="1"/>
</dbReference>
<dbReference type="InterPro" id="IPR051023">
    <property type="entry name" value="PP2A_Regulatory_Subunit_A"/>
</dbReference>
<name>A0A1R2BG42_9CILI</name>
<evidence type="ECO:0000313" key="4">
    <source>
        <dbReference type="Proteomes" id="UP000187209"/>
    </source>
</evidence>
<accession>A0A1R2BG42</accession>
<feature type="domain" description="Phosphatase PP2A regulatory subunit A/Splicing factor 3B subunit 1-like HEAT repeat" evidence="2">
    <location>
        <begin position="227"/>
        <end position="286"/>
    </location>
</feature>
<dbReference type="Gene3D" id="1.25.10.10">
    <property type="entry name" value="Leucine-rich Repeat Variant"/>
    <property type="match status" value="1"/>
</dbReference>
<dbReference type="PANTHER" id="PTHR10648">
    <property type="entry name" value="SERINE/THREONINE-PROTEIN PHOSPHATASE PP2A 65 KDA REGULATORY SUBUNIT"/>
    <property type="match status" value="1"/>
</dbReference>
<dbReference type="GO" id="GO:0005737">
    <property type="term" value="C:cytoplasm"/>
    <property type="evidence" value="ECO:0007669"/>
    <property type="project" value="TreeGrafter"/>
</dbReference>
<sequence length="649" mass="74451">MEAFILPSLLDKDDLSGPSKGKFPRSDKGLSVDYALFKISIYTTIENLNEKMKYIKDIDVLINQLGKHNPEMLFNLFNNIINDKVTIVHEFVRSLKKILPLIQKNGLNYIEQFIPILAKLLDMQPQVLELIEKDLKEIAQCFDDECKNKWLVTTLLNIVHDEDKEKQVVGVKMLNQVIEMFNEEVCTSFIIPEIMVLLTSDEIGKLMALELISPVAKVVKSPENLDKLIRIFLDLCEDSITSVKIKAVGKFPDFSFCEDSIQIQKIQPCFKELLKDKSEKVKHKALLQLGPLITSTKAPFPHPLLDMYLKLAKNASNDRDLQYHFAYYFPGVLEVMGKESWNALQDSYMYIAINGDQMIKRSIAASLHHVANLLQEKATEEIFPIFLNYIADKNLRSYVMKDCDVLLKSFDSDSRYLILDHLKSISKEKNFRTRLILAENIGKISILLKPNICFDSFWPICKTLCLDSIGIVRNTAINNIGQCAVHIMIEGPEYSNELLKDLKKFVNSANSHHRIVFAAACLHLITLHEFEVAFGDDFVKLTNDKVPAVRILCAKVVKQATGMSSRKFWSDLNMKMKTDEDFDVRNEIIEEFIDVGYIKANESTEVIKPPAVRNKLREKEFDNGWEILGNEFSFTYLEKVIRPCYEGYT</sequence>
<evidence type="ECO:0000256" key="1">
    <source>
        <dbReference type="ARBA" id="ARBA00022737"/>
    </source>
</evidence>
<proteinExistence type="predicted"/>
<dbReference type="EMBL" id="MPUH01000673">
    <property type="protein sequence ID" value="OMJ75710.1"/>
    <property type="molecule type" value="Genomic_DNA"/>
</dbReference>
<gene>
    <name evidence="3" type="ORF">SteCoe_25084</name>
</gene>
<dbReference type="SUPFAM" id="SSF48371">
    <property type="entry name" value="ARM repeat"/>
    <property type="match status" value="1"/>
</dbReference>
<evidence type="ECO:0000259" key="2">
    <source>
        <dbReference type="Pfam" id="PF22646"/>
    </source>
</evidence>
<evidence type="ECO:0000313" key="3">
    <source>
        <dbReference type="EMBL" id="OMJ75710.1"/>
    </source>
</evidence>
<dbReference type="InterPro" id="IPR011989">
    <property type="entry name" value="ARM-like"/>
</dbReference>
<keyword evidence="4" id="KW-1185">Reference proteome</keyword>
<keyword evidence="1" id="KW-0677">Repeat</keyword>
<dbReference type="AlphaFoldDB" id="A0A1R2BG42"/>
<organism evidence="3 4">
    <name type="scientific">Stentor coeruleus</name>
    <dbReference type="NCBI Taxonomy" id="5963"/>
    <lineage>
        <taxon>Eukaryota</taxon>
        <taxon>Sar</taxon>
        <taxon>Alveolata</taxon>
        <taxon>Ciliophora</taxon>
        <taxon>Postciliodesmatophora</taxon>
        <taxon>Heterotrichea</taxon>
        <taxon>Heterotrichida</taxon>
        <taxon>Stentoridae</taxon>
        <taxon>Stentor</taxon>
    </lineage>
</organism>
<dbReference type="Proteomes" id="UP000187209">
    <property type="component" value="Unassembled WGS sequence"/>
</dbReference>
<dbReference type="PANTHER" id="PTHR10648:SF1">
    <property type="entry name" value="SERINE_THREONINE-PROTEIN PHOSPHATASE 4 REGULATORY SUBUNIT 1"/>
    <property type="match status" value="1"/>
</dbReference>
<dbReference type="InterPro" id="IPR054573">
    <property type="entry name" value="PP2A/SF3B1-like_HEAT"/>
</dbReference>
<dbReference type="OrthoDB" id="340346at2759"/>
<comment type="caution">
    <text evidence="3">The sequence shown here is derived from an EMBL/GenBank/DDBJ whole genome shotgun (WGS) entry which is preliminary data.</text>
</comment>
<reference evidence="3 4" key="1">
    <citation type="submission" date="2016-11" db="EMBL/GenBank/DDBJ databases">
        <title>The macronuclear genome of Stentor coeruleus: a giant cell with tiny introns.</title>
        <authorList>
            <person name="Slabodnick M."/>
            <person name="Ruby J.G."/>
            <person name="Reiff S.B."/>
            <person name="Swart E.C."/>
            <person name="Gosai S."/>
            <person name="Prabakaran S."/>
            <person name="Witkowska E."/>
            <person name="Larue G.E."/>
            <person name="Fisher S."/>
            <person name="Freeman R.M."/>
            <person name="Gunawardena J."/>
            <person name="Chu W."/>
            <person name="Stover N.A."/>
            <person name="Gregory B.D."/>
            <person name="Nowacki M."/>
            <person name="Derisi J."/>
            <person name="Roy S.W."/>
            <person name="Marshall W.F."/>
            <person name="Sood P."/>
        </authorList>
    </citation>
    <scope>NUCLEOTIDE SEQUENCE [LARGE SCALE GENOMIC DNA]</scope>
    <source>
        <strain evidence="3">WM001</strain>
    </source>
</reference>
<protein>
    <recommendedName>
        <fullName evidence="2">Phosphatase PP2A regulatory subunit A/Splicing factor 3B subunit 1-like HEAT repeat domain-containing protein</fullName>
    </recommendedName>
</protein>
<dbReference type="GO" id="GO:0019888">
    <property type="term" value="F:protein phosphatase regulator activity"/>
    <property type="evidence" value="ECO:0007669"/>
    <property type="project" value="TreeGrafter"/>
</dbReference>